<gene>
    <name evidence="1" type="ORF">Tci_638650</name>
</gene>
<reference evidence="1" key="1">
    <citation type="journal article" date="2019" name="Sci. Rep.">
        <title>Draft genome of Tanacetum cinerariifolium, the natural source of mosquito coil.</title>
        <authorList>
            <person name="Yamashiro T."/>
            <person name="Shiraishi A."/>
            <person name="Satake H."/>
            <person name="Nakayama K."/>
        </authorList>
    </citation>
    <scope>NUCLEOTIDE SEQUENCE</scope>
</reference>
<evidence type="ECO:0000313" key="1">
    <source>
        <dbReference type="EMBL" id="GFA66678.1"/>
    </source>
</evidence>
<protein>
    <submittedName>
        <fullName evidence="1">Uncharacterized protein</fullName>
    </submittedName>
</protein>
<sequence>MSLAPFCSQLKSTRSVLNHRTCRAIEVTAAYSASDDEKANVSCFFELQVTTQEPRLSILPEVLLRVSKQPAQSLYVKPINLKSGTLVYQIPKIFVPAIDETLVEENRMMRHRYYSRNLKMDSGDYVGWTLRTVWAAMSG</sequence>
<name>A0A699K181_TANCI</name>
<accession>A0A699K181</accession>
<comment type="caution">
    <text evidence="1">The sequence shown here is derived from an EMBL/GenBank/DDBJ whole genome shotgun (WGS) entry which is preliminary data.</text>
</comment>
<proteinExistence type="predicted"/>
<dbReference type="AlphaFoldDB" id="A0A699K181"/>
<organism evidence="1">
    <name type="scientific">Tanacetum cinerariifolium</name>
    <name type="common">Dalmatian daisy</name>
    <name type="synonym">Chrysanthemum cinerariifolium</name>
    <dbReference type="NCBI Taxonomy" id="118510"/>
    <lineage>
        <taxon>Eukaryota</taxon>
        <taxon>Viridiplantae</taxon>
        <taxon>Streptophyta</taxon>
        <taxon>Embryophyta</taxon>
        <taxon>Tracheophyta</taxon>
        <taxon>Spermatophyta</taxon>
        <taxon>Magnoliopsida</taxon>
        <taxon>eudicotyledons</taxon>
        <taxon>Gunneridae</taxon>
        <taxon>Pentapetalae</taxon>
        <taxon>asterids</taxon>
        <taxon>campanulids</taxon>
        <taxon>Asterales</taxon>
        <taxon>Asteraceae</taxon>
        <taxon>Asteroideae</taxon>
        <taxon>Anthemideae</taxon>
        <taxon>Anthemidinae</taxon>
        <taxon>Tanacetum</taxon>
    </lineage>
</organism>
<dbReference type="EMBL" id="BKCJ010465152">
    <property type="protein sequence ID" value="GFA66678.1"/>
    <property type="molecule type" value="Genomic_DNA"/>
</dbReference>